<keyword evidence="2" id="KW-1185">Reference proteome</keyword>
<reference evidence="1" key="1">
    <citation type="journal article" date="2014" name="Int. J. Syst. Evol. Microbiol.">
        <title>Complete genome sequence of Corynebacterium casei LMG S-19264T (=DSM 44701T), isolated from a smear-ripened cheese.</title>
        <authorList>
            <consortium name="US DOE Joint Genome Institute (JGI-PGF)"/>
            <person name="Walter F."/>
            <person name="Albersmeier A."/>
            <person name="Kalinowski J."/>
            <person name="Ruckert C."/>
        </authorList>
    </citation>
    <scope>NUCLEOTIDE SEQUENCE</scope>
    <source>
        <strain evidence="1">JCM 19596</strain>
    </source>
</reference>
<comment type="caution">
    <text evidence="1">The sequence shown here is derived from an EMBL/GenBank/DDBJ whole genome shotgun (WGS) entry which is preliminary data.</text>
</comment>
<evidence type="ECO:0000313" key="1">
    <source>
        <dbReference type="EMBL" id="GGL73796.1"/>
    </source>
</evidence>
<organism evidence="1 2">
    <name type="scientific">Halocalculus aciditolerans</name>
    <dbReference type="NCBI Taxonomy" id="1383812"/>
    <lineage>
        <taxon>Archaea</taxon>
        <taxon>Methanobacteriati</taxon>
        <taxon>Methanobacteriota</taxon>
        <taxon>Stenosarchaea group</taxon>
        <taxon>Halobacteria</taxon>
        <taxon>Halobacteriales</taxon>
        <taxon>Halobacteriaceae</taxon>
        <taxon>Halocalculus</taxon>
    </lineage>
</organism>
<dbReference type="AlphaFoldDB" id="A0A830FGQ1"/>
<name>A0A830FGQ1_9EURY</name>
<dbReference type="EMBL" id="BMPG01000014">
    <property type="protein sequence ID" value="GGL73796.1"/>
    <property type="molecule type" value="Genomic_DNA"/>
</dbReference>
<evidence type="ECO:0000313" key="2">
    <source>
        <dbReference type="Proteomes" id="UP000607197"/>
    </source>
</evidence>
<sequence length="49" mass="5743">MGNVDDIDVILICFIGYDNGVIYYDDESEYELVSEYRLFCLLFVLLILL</sequence>
<dbReference type="Proteomes" id="UP000607197">
    <property type="component" value="Unassembled WGS sequence"/>
</dbReference>
<accession>A0A830FGQ1</accession>
<reference evidence="1" key="2">
    <citation type="submission" date="2020-09" db="EMBL/GenBank/DDBJ databases">
        <authorList>
            <person name="Sun Q."/>
            <person name="Ohkuma M."/>
        </authorList>
    </citation>
    <scope>NUCLEOTIDE SEQUENCE</scope>
    <source>
        <strain evidence="1">JCM 19596</strain>
    </source>
</reference>
<gene>
    <name evidence="1" type="ORF">GCM10009039_34900</name>
</gene>
<proteinExistence type="predicted"/>
<protein>
    <submittedName>
        <fullName evidence="1">Uncharacterized protein</fullName>
    </submittedName>
</protein>